<dbReference type="OrthoDB" id="10264507at2759"/>
<sequence length="88" mass="10019">VVRQVDNGPIIATTLYKLTHDAVHRVWTDNGSLSKVHAFKNYKCAAHNRFFGVDLFKEGPVVNRYHMRLSPFQRRSPEIEAAFFAACG</sequence>
<reference evidence="1 2" key="1">
    <citation type="journal article" date="2013" name="BMC Genomics">
        <title>Reconstruction of the lipid metabolism for the microalga Monoraphidium neglectum from its genome sequence reveals characteristics suitable for biofuel production.</title>
        <authorList>
            <person name="Bogen C."/>
            <person name="Al-Dilaimi A."/>
            <person name="Albersmeier A."/>
            <person name="Wichmann J."/>
            <person name="Grundmann M."/>
            <person name="Rupp O."/>
            <person name="Lauersen K.J."/>
            <person name="Blifernez-Klassen O."/>
            <person name="Kalinowski J."/>
            <person name="Goesmann A."/>
            <person name="Mussgnug J.H."/>
            <person name="Kruse O."/>
        </authorList>
    </citation>
    <scope>NUCLEOTIDE SEQUENCE [LARGE SCALE GENOMIC DNA]</scope>
    <source>
        <strain evidence="1 2">SAG 48.87</strain>
    </source>
</reference>
<dbReference type="RefSeq" id="XP_013892828.1">
    <property type="nucleotide sequence ID" value="XM_014037374.1"/>
</dbReference>
<evidence type="ECO:0000313" key="2">
    <source>
        <dbReference type="Proteomes" id="UP000054498"/>
    </source>
</evidence>
<name>A0A0D2KDC6_9CHLO</name>
<proteinExistence type="predicted"/>
<gene>
    <name evidence="1" type="ORF">MNEG_14153</name>
</gene>
<dbReference type="GeneID" id="25731687"/>
<dbReference type="EMBL" id="KK104509">
    <property type="protein sequence ID" value="KIY93808.1"/>
    <property type="molecule type" value="Genomic_DNA"/>
</dbReference>
<protein>
    <submittedName>
        <fullName evidence="1">Uncharacterized protein</fullName>
    </submittedName>
</protein>
<keyword evidence="2" id="KW-1185">Reference proteome</keyword>
<feature type="non-terminal residue" evidence="1">
    <location>
        <position position="1"/>
    </location>
</feature>
<dbReference type="KEGG" id="mng:MNEG_14153"/>
<dbReference type="Proteomes" id="UP000054498">
    <property type="component" value="Unassembled WGS sequence"/>
</dbReference>
<evidence type="ECO:0000313" key="1">
    <source>
        <dbReference type="EMBL" id="KIY93808.1"/>
    </source>
</evidence>
<accession>A0A0D2KDC6</accession>
<organism evidence="1 2">
    <name type="scientific">Monoraphidium neglectum</name>
    <dbReference type="NCBI Taxonomy" id="145388"/>
    <lineage>
        <taxon>Eukaryota</taxon>
        <taxon>Viridiplantae</taxon>
        <taxon>Chlorophyta</taxon>
        <taxon>core chlorophytes</taxon>
        <taxon>Chlorophyceae</taxon>
        <taxon>CS clade</taxon>
        <taxon>Sphaeropleales</taxon>
        <taxon>Selenastraceae</taxon>
        <taxon>Monoraphidium</taxon>
    </lineage>
</organism>
<dbReference type="AlphaFoldDB" id="A0A0D2KDC6"/>